<comment type="caution">
    <text evidence="1">The sequence shown here is derived from an EMBL/GenBank/DDBJ whole genome shotgun (WGS) entry which is preliminary data.</text>
</comment>
<organism evidence="1 2">
    <name type="scientific">Auriscalpium vulgare</name>
    <dbReference type="NCBI Taxonomy" id="40419"/>
    <lineage>
        <taxon>Eukaryota</taxon>
        <taxon>Fungi</taxon>
        <taxon>Dikarya</taxon>
        <taxon>Basidiomycota</taxon>
        <taxon>Agaricomycotina</taxon>
        <taxon>Agaricomycetes</taxon>
        <taxon>Russulales</taxon>
        <taxon>Auriscalpiaceae</taxon>
        <taxon>Auriscalpium</taxon>
    </lineage>
</organism>
<accession>A0ACB8S709</accession>
<dbReference type="EMBL" id="MU275849">
    <property type="protein sequence ID" value="KAI0051918.1"/>
    <property type="molecule type" value="Genomic_DNA"/>
</dbReference>
<name>A0ACB8S709_9AGAM</name>
<proteinExistence type="predicted"/>
<evidence type="ECO:0000313" key="1">
    <source>
        <dbReference type="EMBL" id="KAI0051918.1"/>
    </source>
</evidence>
<gene>
    <name evidence="1" type="ORF">FA95DRAFT_1580391</name>
</gene>
<reference evidence="1" key="1">
    <citation type="submission" date="2021-02" db="EMBL/GenBank/DDBJ databases">
        <authorList>
            <consortium name="DOE Joint Genome Institute"/>
            <person name="Ahrendt S."/>
            <person name="Looney B.P."/>
            <person name="Miyauchi S."/>
            <person name="Morin E."/>
            <person name="Drula E."/>
            <person name="Courty P.E."/>
            <person name="Chicoki N."/>
            <person name="Fauchery L."/>
            <person name="Kohler A."/>
            <person name="Kuo A."/>
            <person name="Labutti K."/>
            <person name="Pangilinan J."/>
            <person name="Lipzen A."/>
            <person name="Riley R."/>
            <person name="Andreopoulos W."/>
            <person name="He G."/>
            <person name="Johnson J."/>
            <person name="Barry K.W."/>
            <person name="Grigoriev I.V."/>
            <person name="Nagy L."/>
            <person name="Hibbett D."/>
            <person name="Henrissat B."/>
            <person name="Matheny P.B."/>
            <person name="Labbe J."/>
            <person name="Martin F."/>
        </authorList>
    </citation>
    <scope>NUCLEOTIDE SEQUENCE</scope>
    <source>
        <strain evidence="1">FP105234-sp</strain>
    </source>
</reference>
<keyword evidence="2" id="KW-1185">Reference proteome</keyword>
<dbReference type="Proteomes" id="UP000814033">
    <property type="component" value="Unassembled WGS sequence"/>
</dbReference>
<protein>
    <submittedName>
        <fullName evidence="1">SCP160 protein</fullName>
    </submittedName>
</protein>
<evidence type="ECO:0000313" key="2">
    <source>
        <dbReference type="Proteomes" id="UP000814033"/>
    </source>
</evidence>
<sequence length="1238" mass="133442">MDAAGLKRLHQLEGAPDPFPSLDSAPVPRPSPQTRSLDTESHEAFPSLAPAASANKPSASAWSNATGPRIKPAVAHSSQATESFTLGAIELSPSGRDGKTPTLGEIMKQVMTKFKVKIEASTNQKTRQTTFQLKADSKKDLEKSKRSLVALLSPVVTLTIDAPASTIASIIGPKGATLKQIRDQTTVRIDIPRRDALNGNGAANGSSHPTSGVATPVPNDDEEEPTVPVTVNGPQPLALEAQEFIKQIIASKTSKTTQRVRDIPAHVVPFVKASRGAFVEAAQGGEIQLTLNSAEREVSISGDREAVIRAIEAVKATVESYSTGLTSVKITLPKRQHRLLVGPAVNEIVASSKCSVSVPSPDDSSEEVTVWGKPDDLANGLAAVMNKANSQYIHEFPLPGPVALSRQILTYITRIGYTKTLTAAHPGVTVFTPTLKDKATVLNVDIVGDKPAVDAAVRQFSELIGKLIGATKDVNVDWLVHKIIQGKNAKKIKSFHENNNVLLFFPPESDELSSILLVYDPTSPSASPSPVEKAKNIEDVQKELLKFAKDAADVKSQTIEIPKKWHDAVIGKNRTTLNAIIGEEKTLSIKFGAEVDVSNEDLILVRGASSEVDRAIKEIQDIVENAKNDQILSSYTVDFEIDREYVGRIVGSQGSGVNKLRDQLGVHLDFLDDNDDGGMKDVGKKKKPGHQKTKVHIVGRKENVEEAKRRVLTQVERLADETLEVLKIPSQYHSGLIGQSGKYVIRLEDKYGVKITFPRESADNGEGKTREQLKSDEVLVKGGRKGVAQAKSELMDAVDFEKESNNVIKFTVAARAIPRILGKGGATINEIKDDTGAQIDLDKTSEDSGSAQITCRGTKKAINAAKAAIQAIADQVGEEVNVTLKIENRYHRTLIGAGGQGLKALITRCDGPSDSKAQAGLVRFPRQGEEPNDEVRLRGDPVVVAKLKAELEKVVGELRDRVVFGVDIPASNHSALIGRGGRNLTEFQTKYGVQVQYPGSNSYGSAGALDNAADLKDVDPASLVKVIGARASVEKAVEYLKTQIKAAPAEVIGSFTVPFKYYHAVTQQNAIFRTIRSFGVQADVSAHPQKPAVPTRPENGTVPTARIDDADEAPIEVQWQIVPNHQEAEEGESIWTLKARDEAGLEKAKNTLQQALERAEAMSHVGFLTLPDRNSFPRIVGSKGSNIARLHAETGADITVSRENSTIVLQGSESAIEVAKEAILKIASDRETGRGRRN</sequence>
<reference evidence="1" key="2">
    <citation type="journal article" date="2022" name="New Phytol.">
        <title>Evolutionary transition to the ectomycorrhizal habit in the genomes of a hyperdiverse lineage of mushroom-forming fungi.</title>
        <authorList>
            <person name="Looney B."/>
            <person name="Miyauchi S."/>
            <person name="Morin E."/>
            <person name="Drula E."/>
            <person name="Courty P.E."/>
            <person name="Kohler A."/>
            <person name="Kuo A."/>
            <person name="LaButti K."/>
            <person name="Pangilinan J."/>
            <person name="Lipzen A."/>
            <person name="Riley R."/>
            <person name="Andreopoulos W."/>
            <person name="He G."/>
            <person name="Johnson J."/>
            <person name="Nolan M."/>
            <person name="Tritt A."/>
            <person name="Barry K.W."/>
            <person name="Grigoriev I.V."/>
            <person name="Nagy L.G."/>
            <person name="Hibbett D."/>
            <person name="Henrissat B."/>
            <person name="Matheny P.B."/>
            <person name="Labbe J."/>
            <person name="Martin F.M."/>
        </authorList>
    </citation>
    <scope>NUCLEOTIDE SEQUENCE</scope>
    <source>
        <strain evidence="1">FP105234-sp</strain>
    </source>
</reference>